<feature type="compositionally biased region" description="Polar residues" evidence="2">
    <location>
        <begin position="37"/>
        <end position="47"/>
    </location>
</feature>
<feature type="compositionally biased region" description="Polar residues" evidence="2">
    <location>
        <begin position="140"/>
        <end position="152"/>
    </location>
</feature>
<gene>
    <name evidence="4" type="primary">EXOC3L1</name>
</gene>
<dbReference type="GO" id="GO:0006887">
    <property type="term" value="P:exocytosis"/>
    <property type="evidence" value="ECO:0007669"/>
    <property type="project" value="InterPro"/>
</dbReference>
<dbReference type="GO" id="GO:0000149">
    <property type="term" value="F:SNARE binding"/>
    <property type="evidence" value="ECO:0007669"/>
    <property type="project" value="TreeGrafter"/>
</dbReference>
<dbReference type="FunFam" id="1.10.357.50:FF:000009">
    <property type="entry name" value="Exocyst complex component 3-like 1"/>
    <property type="match status" value="1"/>
</dbReference>
<dbReference type="Gene3D" id="1.10.357.50">
    <property type="match status" value="1"/>
</dbReference>
<sequence length="963" mass="104055">MAACSLRALLGRPWGSRYRPRPGPPSPMSPLSPGRTSLRSSTPSLASCRSDTNLVVRSPKLFSCRLGVPGGGGACGPASAIAPARRLPSARPGQAGAAATSASVLGRPAAGASVAASASALRSPREPGAISLRGHGRKTSGPSANVQPPNKTKTTRGSREAGRGATGRGAEVMFSGKQTLNRDLPEGSLLKIHTWPAMDSTAKNEMQPALIPGPEWPEQERAERLARGAALKWASGIFYRPEQLDRLGQYRSREVQRTRSLEARMKSVVQSYLEGVKTGVWQLAQALEAVQEAREALGQAHGLLQGMAEVIQTVEPLREQVAQHKQLQALSQLLPRLQAVPSAVAHTQTLIDAQRLLEAYVSLRELEQLREETWTSLGGLALPIFKGLGPLAEALGHAVEAAVGAAGQLAREDPALLVAAVRVAEVETGRTTSLEQAPRDWRQRCLQALQEGLERVHFGTPLLPGPGTLAGWLEALQVALPAELATAEALIAPCCPPHYKVVQLWAHTLHSGLRRCLQQFLKGPELGAADAFTLLHWVLRVYPGPEMMGSLELGPEADVSQLEPLLTLENIEQLEATFVSKVRASVVQWLQKALDGEVAEWGREKEPDTDPSGFYHSPMPAIVLQILEENVRLTSLVSESLQRRVHDMALSELGAFLRSFSDALIRFSRDHLRGEAVAPHYVPYLLAALNHQSALSSSVSVLQPDGVASGVLAPVEAALEDLQRRICRLVLEALLVELQPLFAVLPSRQWLLSPELLDNVCKRTAHFCRDFWRVRNSTVQLLLAEAERTVVLQYLCALMQGRLVCRDADERNQAAERLLHDAAQLRDLFLDLGLEESFQCAPVLLTLRKLLNLHDLTMLGLEVAGLRQQFPDVRCKDGSGKGRGTSEGWGGADAPLWYSCSEDHISALLDLRGDVSREQRLAALSSLQAGPQPSPSAGRRALFSLVPAPTPAPSSCLPSGPCA</sequence>
<evidence type="ECO:0000256" key="1">
    <source>
        <dbReference type="ARBA" id="ARBA00009447"/>
    </source>
</evidence>
<dbReference type="CTD" id="283849"/>
<dbReference type="Pfam" id="PF06046">
    <property type="entry name" value="Sec6"/>
    <property type="match status" value="1"/>
</dbReference>
<feature type="region of interest" description="Disordered" evidence="2">
    <location>
        <begin position="116"/>
        <end position="170"/>
    </location>
</feature>
<dbReference type="Proteomes" id="UP000515202">
    <property type="component" value="Unplaced"/>
</dbReference>
<dbReference type="InterPro" id="IPR010326">
    <property type="entry name" value="EXOC3/Sec6"/>
</dbReference>
<dbReference type="GeneID" id="105305705"/>
<feature type="region of interest" description="Disordered" evidence="2">
    <location>
        <begin position="13"/>
        <end position="47"/>
    </location>
</feature>
<proteinExistence type="inferred from homology"/>
<dbReference type="Gene3D" id="1.10.357.70">
    <property type="entry name" value="Exocyst complex component Sec6, C-terminal domain"/>
    <property type="match status" value="1"/>
</dbReference>
<organism evidence="3 4">
    <name type="scientific">Pteropus vampyrus</name>
    <name type="common">Large flying fox</name>
    <dbReference type="NCBI Taxonomy" id="132908"/>
    <lineage>
        <taxon>Eukaryota</taxon>
        <taxon>Metazoa</taxon>
        <taxon>Chordata</taxon>
        <taxon>Craniata</taxon>
        <taxon>Vertebrata</taxon>
        <taxon>Euteleostomi</taxon>
        <taxon>Mammalia</taxon>
        <taxon>Eutheria</taxon>
        <taxon>Laurasiatheria</taxon>
        <taxon>Chiroptera</taxon>
        <taxon>Yinpterochiroptera</taxon>
        <taxon>Pteropodoidea</taxon>
        <taxon>Pteropodidae</taxon>
        <taxon>Pteropodinae</taxon>
        <taxon>Pteropus</taxon>
    </lineage>
</organism>
<feature type="compositionally biased region" description="Pro residues" evidence="2">
    <location>
        <begin position="21"/>
        <end position="30"/>
    </location>
</feature>
<evidence type="ECO:0000256" key="2">
    <source>
        <dbReference type="SAM" id="MobiDB-lite"/>
    </source>
</evidence>
<dbReference type="GO" id="GO:0000145">
    <property type="term" value="C:exocyst"/>
    <property type="evidence" value="ECO:0007669"/>
    <property type="project" value="InterPro"/>
</dbReference>
<evidence type="ECO:0000313" key="3">
    <source>
        <dbReference type="Proteomes" id="UP000515202"/>
    </source>
</evidence>
<dbReference type="PANTHER" id="PTHR21292:SF12">
    <property type="entry name" value="EXOCYST COMPLEX COMPONENT 3-LIKE PROTEIN"/>
    <property type="match status" value="1"/>
</dbReference>
<reference evidence="4" key="1">
    <citation type="submission" date="2025-08" db="UniProtKB">
        <authorList>
            <consortium name="RefSeq"/>
        </authorList>
    </citation>
    <scope>IDENTIFICATION</scope>
    <source>
        <tissue evidence="4">Kidney</tissue>
    </source>
</reference>
<name>A0A6P6BVX0_PTEVA</name>
<dbReference type="RefSeq" id="XP_023379263.1">
    <property type="nucleotide sequence ID" value="XM_023523495.1"/>
</dbReference>
<protein>
    <submittedName>
        <fullName evidence="4">Exocyst complex component 3-like protein isoform X3</fullName>
    </submittedName>
</protein>
<dbReference type="InterPro" id="IPR042532">
    <property type="entry name" value="EXOC3/Sec6_C"/>
</dbReference>
<accession>A0A6P6BVX0</accession>
<keyword evidence="3" id="KW-1185">Reference proteome</keyword>
<dbReference type="GO" id="GO:0051601">
    <property type="term" value="P:exocyst localization"/>
    <property type="evidence" value="ECO:0007669"/>
    <property type="project" value="TreeGrafter"/>
</dbReference>
<evidence type="ECO:0000313" key="4">
    <source>
        <dbReference type="RefSeq" id="XP_023379263.1"/>
    </source>
</evidence>
<dbReference type="PANTHER" id="PTHR21292">
    <property type="entry name" value="EXOCYST COMPLEX COMPONENT SEC6-RELATED"/>
    <property type="match status" value="1"/>
</dbReference>
<comment type="similarity">
    <text evidence="1">Belongs to the SEC6 family.</text>
</comment>
<dbReference type="AlphaFoldDB" id="A0A6P6BVX0"/>